<comment type="cofactor">
    <cofactor evidence="1">
        <name>pyridoxal 5'-phosphate</name>
        <dbReference type="ChEBI" id="CHEBI:597326"/>
    </cofactor>
</comment>
<evidence type="ECO:0000256" key="1">
    <source>
        <dbReference type="ARBA" id="ARBA00001933"/>
    </source>
</evidence>
<dbReference type="CDD" id="cd01561">
    <property type="entry name" value="CBS_like"/>
    <property type="match status" value="1"/>
</dbReference>
<evidence type="ECO:0000256" key="2">
    <source>
        <dbReference type="ARBA" id="ARBA00022898"/>
    </source>
</evidence>
<dbReference type="EMBL" id="CP022540">
    <property type="protein sequence ID" value="ASP19888.1"/>
    <property type="molecule type" value="Genomic_DNA"/>
</dbReference>
<reference evidence="4 5" key="1">
    <citation type="submission" date="2017-07" db="EMBL/GenBank/DDBJ databases">
        <title>Genome Sequence of Antarctobacter heliothermus Strain SMS3 Isolated from a culture of the Diatom Skeletonema marinoi.</title>
        <authorList>
            <person name="Topel M."/>
            <person name="Pinder M.I.M."/>
            <person name="Johansson O.N."/>
            <person name="Kourtchenko O."/>
            <person name="Godhe A."/>
            <person name="Clarke A.K."/>
        </authorList>
    </citation>
    <scope>NUCLEOTIDE SEQUENCE [LARGE SCALE GENOMIC DNA]</scope>
    <source>
        <strain evidence="4 5">SMS3</strain>
    </source>
</reference>
<dbReference type="InterPro" id="IPR001926">
    <property type="entry name" value="TrpB-like_PALP"/>
</dbReference>
<dbReference type="Proteomes" id="UP000203589">
    <property type="component" value="Chromosome"/>
</dbReference>
<feature type="domain" description="Tryptophan synthase beta chain-like PALP" evidence="3">
    <location>
        <begin position="8"/>
        <end position="304"/>
    </location>
</feature>
<dbReference type="SUPFAM" id="SSF53686">
    <property type="entry name" value="Tryptophan synthase beta subunit-like PLP-dependent enzymes"/>
    <property type="match status" value="1"/>
</dbReference>
<dbReference type="InterPro" id="IPR050214">
    <property type="entry name" value="Cys_Synth/Cystath_Beta-Synth"/>
</dbReference>
<dbReference type="GO" id="GO:0004124">
    <property type="term" value="F:cysteine synthase activity"/>
    <property type="evidence" value="ECO:0007669"/>
    <property type="project" value="UniProtKB-EC"/>
</dbReference>
<dbReference type="EC" id="2.5.1.47" evidence="4"/>
<dbReference type="Gene3D" id="3.40.50.1100">
    <property type="match status" value="2"/>
</dbReference>
<evidence type="ECO:0000313" key="4">
    <source>
        <dbReference type="EMBL" id="ASP19888.1"/>
    </source>
</evidence>
<dbReference type="Pfam" id="PF00291">
    <property type="entry name" value="PALP"/>
    <property type="match status" value="1"/>
</dbReference>
<keyword evidence="4" id="KW-0808">Transferase</keyword>
<protein>
    <submittedName>
        <fullName evidence="4">Cysteine synthase</fullName>
        <ecNumber evidence="4">2.5.1.47</ecNumber>
    </submittedName>
</protein>
<proteinExistence type="predicted"/>
<dbReference type="OrthoDB" id="9805733at2"/>
<evidence type="ECO:0000259" key="3">
    <source>
        <dbReference type="Pfam" id="PF00291"/>
    </source>
</evidence>
<dbReference type="PANTHER" id="PTHR10314">
    <property type="entry name" value="CYSTATHIONINE BETA-SYNTHASE"/>
    <property type="match status" value="1"/>
</dbReference>
<dbReference type="KEGG" id="aht:ANTHELSMS3_01173"/>
<organism evidence="4 5">
    <name type="scientific">Antarctobacter heliothermus</name>
    <dbReference type="NCBI Taxonomy" id="74033"/>
    <lineage>
        <taxon>Bacteria</taxon>
        <taxon>Pseudomonadati</taxon>
        <taxon>Pseudomonadota</taxon>
        <taxon>Alphaproteobacteria</taxon>
        <taxon>Rhodobacterales</taxon>
        <taxon>Roseobacteraceae</taxon>
        <taxon>Antarctobacter</taxon>
    </lineage>
</organism>
<sequence>MILPSAIDAIGNTPLVDLTRACAALGVQGRILAKLDFLLPGFSKKDRAAKAIIEAARADGSLQPRQPVVELTSGNMGTGLAIVCGILEHPFIAVMSRGNSVERARMMAALGAEVVLVDQVPGGTPGQVSGADLALVEAAAQRVTAERGAFRADQFGHPGNPAAHETGTGPEFWEQSGGTIQVFADFVGSGGTLAGTARFLSPKGVACYAVEPRGAEALSGGDTAHPDHPIQGGGYGMADLDHMRGVPLAGTVAVTGPEARDCARLLARTEGLFAGYSAGANLAAAAQLLRGTERGKTVGIVLCDSGLKYLSTDLWADAP</sequence>
<gene>
    <name evidence="4" type="primary">cysK</name>
    <name evidence="4" type="ORF">ANTHELSMS3_01173</name>
</gene>
<keyword evidence="2" id="KW-0663">Pyridoxal phosphate</keyword>
<keyword evidence="5" id="KW-1185">Reference proteome</keyword>
<dbReference type="AlphaFoldDB" id="A0A222E1P2"/>
<evidence type="ECO:0000313" key="5">
    <source>
        <dbReference type="Proteomes" id="UP000203589"/>
    </source>
</evidence>
<name>A0A222E1P2_9RHOB</name>
<dbReference type="InterPro" id="IPR036052">
    <property type="entry name" value="TrpB-like_PALP_sf"/>
</dbReference>
<accession>A0A222E1P2</accession>
<dbReference type="RefSeq" id="WP_094034065.1">
    <property type="nucleotide sequence ID" value="NZ_CP022540.1"/>
</dbReference>